<reference evidence="2 3" key="1">
    <citation type="submission" date="2016-10" db="EMBL/GenBank/DDBJ databases">
        <title>Genome of airborne Acinetobacter sp. 5-2Ac02 in the hospital environment: Species near to Acinetobacter towneri.</title>
        <authorList>
            <person name="Barbosa B."/>
            <person name="Fernandez-Garcia L."/>
            <person name="Gato E."/>
            <person name="Leao R."/>
            <person name="Albano R."/>
            <person name="Fernandez B."/>
            <person name="Fernandez-Cuenca F."/>
            <person name="Marques E."/>
            <person name="Tomas M."/>
        </authorList>
    </citation>
    <scope>NUCLEOTIDE SEQUENCE [LARGE SCALE GENOMIC DNA]</scope>
    <source>
        <strain evidence="2 3">5-2Ac02</strain>
    </source>
</reference>
<name>A0A1E8E4A1_9GAMM</name>
<accession>A0A1E8E4A1</accession>
<evidence type="ECO:0000313" key="2">
    <source>
        <dbReference type="EMBL" id="OFE44374.1"/>
    </source>
</evidence>
<comment type="caution">
    <text evidence="2">The sequence shown here is derived from an EMBL/GenBank/DDBJ whole genome shotgun (WGS) entry which is preliminary data.</text>
</comment>
<proteinExistence type="predicted"/>
<evidence type="ECO:0000313" key="3">
    <source>
        <dbReference type="Proteomes" id="UP000186931"/>
    </source>
</evidence>
<sequence>MKQQRTAGLAEGQITQFVEDDQIHAQQSLGDPPGFAVVLFALQQIDQIDRGVEAHALAVPGDAGHGQRSGQVGFTGARPTDQHHVLRGVGKGQTGQFADQTSVCAGGAEVEAGQVAVHRQLGHVHLVAHRAHGAICVLLFQQVFEQPLGRGCVRLTLRSQLRPGRGHAVQAQLLE</sequence>
<feature type="region of interest" description="Disordered" evidence="1">
    <location>
        <begin position="60"/>
        <end position="79"/>
    </location>
</feature>
<dbReference type="EMBL" id="MKQS01000004">
    <property type="protein sequence ID" value="OFE44374.1"/>
    <property type="molecule type" value="Genomic_DNA"/>
</dbReference>
<dbReference type="Proteomes" id="UP000186931">
    <property type="component" value="Unassembled WGS sequence"/>
</dbReference>
<protein>
    <submittedName>
        <fullName evidence="2">Uncharacterized protein</fullName>
    </submittedName>
</protein>
<organism evidence="2 3">
    <name type="scientific">Acinetobacter towneri</name>
    <dbReference type="NCBI Taxonomy" id="202956"/>
    <lineage>
        <taxon>Bacteria</taxon>
        <taxon>Pseudomonadati</taxon>
        <taxon>Pseudomonadota</taxon>
        <taxon>Gammaproteobacteria</taxon>
        <taxon>Moraxellales</taxon>
        <taxon>Moraxellaceae</taxon>
        <taxon>Acinetobacter</taxon>
    </lineage>
</organism>
<dbReference type="STRING" id="202956.BJN41_10475"/>
<dbReference type="AlphaFoldDB" id="A0A1E8E4A1"/>
<evidence type="ECO:0000256" key="1">
    <source>
        <dbReference type="SAM" id="MobiDB-lite"/>
    </source>
</evidence>
<gene>
    <name evidence="2" type="ORF">BJN41_10475</name>
</gene>